<organism evidence="2 3">
    <name type="scientific">Roseovarius indicus</name>
    <dbReference type="NCBI Taxonomy" id="540747"/>
    <lineage>
        <taxon>Bacteria</taxon>
        <taxon>Pseudomonadati</taxon>
        <taxon>Pseudomonadota</taxon>
        <taxon>Alphaproteobacteria</taxon>
        <taxon>Rhodobacterales</taxon>
        <taxon>Roseobacteraceae</taxon>
        <taxon>Roseovarius</taxon>
    </lineage>
</organism>
<dbReference type="PATRIC" id="fig|540747.5.peg.5769"/>
<dbReference type="Gene3D" id="1.10.10.10">
    <property type="entry name" value="Winged helix-like DNA-binding domain superfamily/Winged helix DNA-binding domain"/>
    <property type="match status" value="1"/>
</dbReference>
<reference evidence="2 3" key="1">
    <citation type="submission" date="2015-04" db="EMBL/GenBank/DDBJ databases">
        <title>The draft genome sequence of Roseovarius indicus B108T.</title>
        <authorList>
            <person name="Li G."/>
            <person name="Lai Q."/>
            <person name="Shao Z."/>
            <person name="Yan P."/>
        </authorList>
    </citation>
    <scope>NUCLEOTIDE SEQUENCE [LARGE SCALE GENOMIC DNA]</scope>
    <source>
        <strain evidence="2 3">B108</strain>
    </source>
</reference>
<accession>A0A0T5P9C3</accession>
<evidence type="ECO:0008006" key="4">
    <source>
        <dbReference type="Google" id="ProtNLM"/>
    </source>
</evidence>
<dbReference type="Proteomes" id="UP000051401">
    <property type="component" value="Unassembled WGS sequence"/>
</dbReference>
<dbReference type="InterPro" id="IPR036388">
    <property type="entry name" value="WH-like_DNA-bd_sf"/>
</dbReference>
<dbReference type="AlphaFoldDB" id="A0A0T5P9C3"/>
<proteinExistence type="predicted"/>
<gene>
    <name evidence="2" type="ORF">XM52_13635</name>
</gene>
<feature type="region of interest" description="Disordered" evidence="1">
    <location>
        <begin position="92"/>
        <end position="119"/>
    </location>
</feature>
<evidence type="ECO:0000313" key="3">
    <source>
        <dbReference type="Proteomes" id="UP000051401"/>
    </source>
</evidence>
<dbReference type="SUPFAM" id="SSF46785">
    <property type="entry name" value="Winged helix' DNA-binding domain"/>
    <property type="match status" value="1"/>
</dbReference>
<evidence type="ECO:0000313" key="2">
    <source>
        <dbReference type="EMBL" id="KRS17519.1"/>
    </source>
</evidence>
<comment type="caution">
    <text evidence="2">The sequence shown here is derived from an EMBL/GenBank/DDBJ whole genome shotgun (WGS) entry which is preliminary data.</text>
</comment>
<evidence type="ECO:0000256" key="1">
    <source>
        <dbReference type="SAM" id="MobiDB-lite"/>
    </source>
</evidence>
<keyword evidence="3" id="KW-1185">Reference proteome</keyword>
<protein>
    <recommendedName>
        <fullName evidence="4">Helix-turn-helix domain-containing protein</fullName>
    </recommendedName>
</protein>
<sequence>MKWAYGLFEVLDIPPAERSVLLAICWWHKEKSDECAPAQAELAKMTGYRRQRVNEAISSLEGYGLIKREKTKRCGQYTSCSYRLFGSMKRPAMSGRGDTAMSKKKDTAPMSGRGDTIRGNIKGDCDESFNVLEFPGQEMLKAGGRNV</sequence>
<name>A0A0T5P9C3_9RHOB</name>
<dbReference type="EMBL" id="LAXI01000007">
    <property type="protein sequence ID" value="KRS17519.1"/>
    <property type="molecule type" value="Genomic_DNA"/>
</dbReference>
<dbReference type="InterPro" id="IPR036390">
    <property type="entry name" value="WH_DNA-bd_sf"/>
</dbReference>